<dbReference type="EMBL" id="JRUQ01000006">
    <property type="protein sequence ID" value="KGT95879.1"/>
    <property type="molecule type" value="Genomic_DNA"/>
</dbReference>
<accession>A0A0A3ZDJ5</accession>
<dbReference type="OrthoDB" id="8400810at2"/>
<evidence type="ECO:0000313" key="1">
    <source>
        <dbReference type="EMBL" id="KGT95879.1"/>
    </source>
</evidence>
<reference evidence="1 2" key="1">
    <citation type="submission" date="2014-10" db="EMBL/GenBank/DDBJ databases">
        <title>Genome sequence of Erwinia typographi M043b.</title>
        <authorList>
            <person name="Chan K.-G."/>
            <person name="Tan W.-S."/>
        </authorList>
    </citation>
    <scope>NUCLEOTIDE SEQUENCE [LARGE SCALE GENOMIC DNA]</scope>
    <source>
        <strain evidence="1 2">M043b</strain>
    </source>
</reference>
<sequence length="251" mass="27284">MRKPTPTLPGVTRRQVLTWSSGAIAATATGVAKAVTLTGAPGWTPFSDNPPETFDAGGLLFFTDEEAATIDAIVDRLIPADELSIGGKEAGCTVFIDRQLHGFYGTFERLYMEGPFEQGIPEQGDQSPLVPRQRYRLGIAALNKYCQSTQQKAFKDLTASQQDELLKGLESGSIALEGYDSAAFFAQVLSNAMEGFFADPIYGGNKGMVSWKMLGFPGARYDYRDYIGRHNENLKLPPVSIADLPTQKKGS</sequence>
<dbReference type="eggNOG" id="ENOG502Z7SX">
    <property type="taxonomic scope" value="Bacteria"/>
</dbReference>
<comment type="caution">
    <text evidence="1">The sequence shown here is derived from an EMBL/GenBank/DDBJ whole genome shotgun (WGS) entry which is preliminary data.</text>
</comment>
<protein>
    <submittedName>
        <fullName evidence="1">Gluconate 2-dehydrogenase</fullName>
    </submittedName>
</protein>
<dbReference type="AlphaFoldDB" id="A0A0A3ZDJ5"/>
<gene>
    <name evidence="1" type="ORF">NG99_01700</name>
</gene>
<dbReference type="InterPro" id="IPR027056">
    <property type="entry name" value="Gluconate_2DH_su3"/>
</dbReference>
<dbReference type="Proteomes" id="UP000030351">
    <property type="component" value="Unassembled WGS sequence"/>
</dbReference>
<dbReference type="InterPro" id="IPR006311">
    <property type="entry name" value="TAT_signal"/>
</dbReference>
<evidence type="ECO:0000313" key="2">
    <source>
        <dbReference type="Proteomes" id="UP000030351"/>
    </source>
</evidence>
<dbReference type="PROSITE" id="PS51318">
    <property type="entry name" value="TAT"/>
    <property type="match status" value="1"/>
</dbReference>
<dbReference type="Pfam" id="PF13618">
    <property type="entry name" value="Gluconate_2-dh3"/>
    <property type="match status" value="1"/>
</dbReference>
<name>A0A0A3ZDJ5_9GAMM</name>
<dbReference type="RefSeq" id="WP_034887733.1">
    <property type="nucleotide sequence ID" value="NZ_JRUQ01000006.1"/>
</dbReference>
<organism evidence="1 2">
    <name type="scientific">Erwinia typographi</name>
    <dbReference type="NCBI Taxonomy" id="371042"/>
    <lineage>
        <taxon>Bacteria</taxon>
        <taxon>Pseudomonadati</taxon>
        <taxon>Pseudomonadota</taxon>
        <taxon>Gammaproteobacteria</taxon>
        <taxon>Enterobacterales</taxon>
        <taxon>Erwiniaceae</taxon>
        <taxon>Erwinia</taxon>
    </lineage>
</organism>
<keyword evidence="2" id="KW-1185">Reference proteome</keyword>
<proteinExistence type="predicted"/>
<dbReference type="STRING" id="371042.NG99_01700"/>